<sequence>EMPPFPRVLEAILTIRVGEPLGTRRGGWKKEIMLDVQDGYAVFREKCLAKLTALVESGEAGGLGHLSEAGNPPPKQADYTKPDAGNFALSLVRRRRLLTPADKTNIGAFWFEAFLYVNSMAPPPPNFHRATQGRVEQARLQRIAHEATNVMTILPSGPRQTIRQHRHLSLTGNVLHSMPTSLLETSSETGERLRC</sequence>
<accession>A0A8S9UY83</accession>
<feature type="non-terminal residue" evidence="1">
    <location>
        <position position="1"/>
    </location>
</feature>
<evidence type="ECO:0000313" key="1">
    <source>
        <dbReference type="EMBL" id="KAF4143058.1"/>
    </source>
</evidence>
<organism evidence="1 2">
    <name type="scientific">Phytophthora infestans</name>
    <name type="common">Potato late blight agent</name>
    <name type="synonym">Botrytis infestans</name>
    <dbReference type="NCBI Taxonomy" id="4787"/>
    <lineage>
        <taxon>Eukaryota</taxon>
        <taxon>Sar</taxon>
        <taxon>Stramenopiles</taxon>
        <taxon>Oomycota</taxon>
        <taxon>Peronosporomycetes</taxon>
        <taxon>Peronosporales</taxon>
        <taxon>Peronosporaceae</taxon>
        <taxon>Phytophthora</taxon>
    </lineage>
</organism>
<reference evidence="1" key="1">
    <citation type="submission" date="2020-03" db="EMBL/GenBank/DDBJ databases">
        <title>Hybrid Assembly of Korean Phytophthora infestans isolates.</title>
        <authorList>
            <person name="Prokchorchik M."/>
            <person name="Lee Y."/>
            <person name="Seo J."/>
            <person name="Cho J.-H."/>
            <person name="Park Y.-E."/>
            <person name="Jang D.-C."/>
            <person name="Im J.-S."/>
            <person name="Choi J.-G."/>
            <person name="Park H.-J."/>
            <person name="Lee G.-B."/>
            <person name="Lee Y.-G."/>
            <person name="Hong S.-Y."/>
            <person name="Cho K."/>
            <person name="Sohn K.H."/>
        </authorList>
    </citation>
    <scope>NUCLEOTIDE SEQUENCE</scope>
    <source>
        <strain evidence="1">KR_2_A2</strain>
    </source>
</reference>
<gene>
    <name evidence="1" type="ORF">GN958_ATG07734</name>
</gene>
<dbReference type="EMBL" id="JAACNO010001095">
    <property type="protein sequence ID" value="KAF4143058.1"/>
    <property type="molecule type" value="Genomic_DNA"/>
</dbReference>
<dbReference type="Proteomes" id="UP000704712">
    <property type="component" value="Unassembled WGS sequence"/>
</dbReference>
<protein>
    <submittedName>
        <fullName evidence="1">Uncharacterized protein</fullName>
    </submittedName>
</protein>
<dbReference type="AlphaFoldDB" id="A0A8S9UY83"/>
<comment type="caution">
    <text evidence="1">The sequence shown here is derived from an EMBL/GenBank/DDBJ whole genome shotgun (WGS) entry which is preliminary data.</text>
</comment>
<proteinExistence type="predicted"/>
<evidence type="ECO:0000313" key="2">
    <source>
        <dbReference type="Proteomes" id="UP000704712"/>
    </source>
</evidence>
<name>A0A8S9UY83_PHYIN</name>